<dbReference type="RefSeq" id="WP_186871438.1">
    <property type="nucleotide sequence ID" value="NZ_JACOOL010000020.1"/>
</dbReference>
<dbReference type="EMBL" id="JACOOL010000020">
    <property type="protein sequence ID" value="MBC5638745.1"/>
    <property type="molecule type" value="Genomic_DNA"/>
</dbReference>
<evidence type="ECO:0000313" key="2">
    <source>
        <dbReference type="Proteomes" id="UP000637359"/>
    </source>
</evidence>
<keyword evidence="2" id="KW-1185">Reference proteome</keyword>
<comment type="caution">
    <text evidence="1">The sequence shown here is derived from an EMBL/GenBank/DDBJ whole genome shotgun (WGS) entry which is preliminary data.</text>
</comment>
<dbReference type="AlphaFoldDB" id="A0A923L8Z5"/>
<gene>
    <name evidence="1" type="ORF">H8S33_18405</name>
</gene>
<organism evidence="1 2">
    <name type="scientific">Ornithinibacillus hominis</name>
    <dbReference type="NCBI Taxonomy" id="2763055"/>
    <lineage>
        <taxon>Bacteria</taxon>
        <taxon>Bacillati</taxon>
        <taxon>Bacillota</taxon>
        <taxon>Bacilli</taxon>
        <taxon>Bacillales</taxon>
        <taxon>Bacillaceae</taxon>
        <taxon>Ornithinibacillus</taxon>
    </lineage>
</organism>
<evidence type="ECO:0008006" key="3">
    <source>
        <dbReference type="Google" id="ProtNLM"/>
    </source>
</evidence>
<accession>A0A923L8Z5</accession>
<evidence type="ECO:0000313" key="1">
    <source>
        <dbReference type="EMBL" id="MBC5638745.1"/>
    </source>
</evidence>
<reference evidence="1" key="1">
    <citation type="submission" date="2020-08" db="EMBL/GenBank/DDBJ databases">
        <title>Genome public.</title>
        <authorList>
            <person name="Liu C."/>
            <person name="Sun Q."/>
        </authorList>
    </citation>
    <scope>NUCLEOTIDE SEQUENCE</scope>
    <source>
        <strain evidence="1">BX22</strain>
    </source>
</reference>
<dbReference type="InterPro" id="IPR027417">
    <property type="entry name" value="P-loop_NTPase"/>
</dbReference>
<dbReference type="SUPFAM" id="SSF52540">
    <property type="entry name" value="P-loop containing nucleoside triphosphate hydrolases"/>
    <property type="match status" value="1"/>
</dbReference>
<protein>
    <recommendedName>
        <fullName evidence="3">Uridine kinase</fullName>
    </recommendedName>
</protein>
<dbReference type="Gene3D" id="3.40.50.300">
    <property type="entry name" value="P-loop containing nucleotide triphosphate hydrolases"/>
    <property type="match status" value="1"/>
</dbReference>
<sequence>MIKSSIDLAVNIDTPLDIAMARRVVRDYNNRSKESILNEMENYLSRGRRGYLEMIQSIKPCSDFIVDGTLPPSIIVDKIYHNIINE</sequence>
<dbReference type="Proteomes" id="UP000637359">
    <property type="component" value="Unassembled WGS sequence"/>
</dbReference>
<name>A0A923L8Z5_9BACI</name>
<proteinExistence type="predicted"/>